<dbReference type="EMBL" id="CM012454">
    <property type="protein sequence ID" value="RVE60542.1"/>
    <property type="molecule type" value="Genomic_DNA"/>
</dbReference>
<organism evidence="1 2">
    <name type="scientific">Oryzias javanicus</name>
    <name type="common">Javanese ricefish</name>
    <name type="synonym">Aplocheilus javanicus</name>
    <dbReference type="NCBI Taxonomy" id="123683"/>
    <lineage>
        <taxon>Eukaryota</taxon>
        <taxon>Metazoa</taxon>
        <taxon>Chordata</taxon>
        <taxon>Craniata</taxon>
        <taxon>Vertebrata</taxon>
        <taxon>Euteleostomi</taxon>
        <taxon>Actinopterygii</taxon>
        <taxon>Neopterygii</taxon>
        <taxon>Teleostei</taxon>
        <taxon>Neoteleostei</taxon>
        <taxon>Acanthomorphata</taxon>
        <taxon>Ovalentaria</taxon>
        <taxon>Atherinomorphae</taxon>
        <taxon>Beloniformes</taxon>
        <taxon>Adrianichthyidae</taxon>
        <taxon>Oryziinae</taxon>
        <taxon>Oryzias</taxon>
    </lineage>
</organism>
<name>A0A3S2PGL1_ORYJA</name>
<keyword evidence="2" id="KW-1185">Reference proteome</keyword>
<evidence type="ECO:0000313" key="2">
    <source>
        <dbReference type="Proteomes" id="UP000283210"/>
    </source>
</evidence>
<proteinExistence type="predicted"/>
<protein>
    <submittedName>
        <fullName evidence="1">Uncharacterized protein</fullName>
    </submittedName>
</protein>
<evidence type="ECO:0000313" key="1">
    <source>
        <dbReference type="EMBL" id="RVE60542.1"/>
    </source>
</evidence>
<reference evidence="1 2" key="1">
    <citation type="submission" date="2018-11" db="EMBL/GenBank/DDBJ databases">
        <authorList>
            <person name="Lopez-Roques C."/>
            <person name="Donnadieu C."/>
            <person name="Bouchez O."/>
            <person name="Klopp C."/>
            <person name="Cabau C."/>
            <person name="Zahm M."/>
        </authorList>
    </citation>
    <scope>NUCLEOTIDE SEQUENCE [LARGE SCALE GENOMIC DNA]</scope>
    <source>
        <strain evidence="1">RS831</strain>
        <tissue evidence="1">Whole body</tissue>
    </source>
</reference>
<gene>
    <name evidence="1" type="ORF">OJAV_G00181900</name>
</gene>
<dbReference type="AlphaFoldDB" id="A0A3S2PGL1"/>
<sequence>MTRARGPWVGGLNHFRADCTLLPSLHSPSSNPPHPGFSPPLPLCVVCFYTDVPGWGRKQAVLVGACLEV</sequence>
<dbReference type="Proteomes" id="UP000283210">
    <property type="component" value="Chromosome 18"/>
</dbReference>
<reference evidence="1 2" key="2">
    <citation type="submission" date="2019-01" db="EMBL/GenBank/DDBJ databases">
        <title>A chromosome length genome reference of the Java medaka (oryzias javanicus).</title>
        <authorList>
            <person name="Herpin A."/>
            <person name="Takehana Y."/>
            <person name="Naruse K."/>
            <person name="Ansai S."/>
            <person name="Kawaguchi M."/>
        </authorList>
    </citation>
    <scope>NUCLEOTIDE SEQUENCE [LARGE SCALE GENOMIC DNA]</scope>
    <source>
        <strain evidence="1">RS831</strain>
        <tissue evidence="1">Whole body</tissue>
    </source>
</reference>
<accession>A0A3S2PGL1</accession>